<feature type="domain" description="Baseplate structural protein Gp10 C-terminal" evidence="1">
    <location>
        <begin position="7"/>
        <end position="45"/>
    </location>
</feature>
<protein>
    <submittedName>
        <fullName evidence="2">Baseplate protein</fullName>
    </submittedName>
</protein>
<reference evidence="2" key="1">
    <citation type="journal article" date="2021" name="Proc. Natl. Acad. Sci. U.S.A.">
        <title>A Catalog of Tens of Thousands of Viruses from Human Metagenomes Reveals Hidden Associations with Chronic Diseases.</title>
        <authorList>
            <person name="Tisza M.J."/>
            <person name="Buck C.B."/>
        </authorList>
    </citation>
    <scope>NUCLEOTIDE SEQUENCE</scope>
    <source>
        <strain evidence="2">CtZHD14</strain>
    </source>
</reference>
<name>A0A8S5SXA1_9CAUD</name>
<evidence type="ECO:0000313" key="2">
    <source>
        <dbReference type="EMBL" id="DAF55162.1"/>
    </source>
</evidence>
<proteinExistence type="predicted"/>
<dbReference type="EMBL" id="BK032687">
    <property type="protein sequence ID" value="DAF55162.1"/>
    <property type="molecule type" value="Genomic_DNA"/>
</dbReference>
<organism evidence="2">
    <name type="scientific">Siphoviridae sp. ctZHD14</name>
    <dbReference type="NCBI Taxonomy" id="2827891"/>
    <lineage>
        <taxon>Viruses</taxon>
        <taxon>Duplodnaviria</taxon>
        <taxon>Heunggongvirae</taxon>
        <taxon>Uroviricota</taxon>
        <taxon>Caudoviricetes</taxon>
    </lineage>
</organism>
<accession>A0A8S5SXA1</accession>
<dbReference type="Pfam" id="PF21939">
    <property type="entry name" value="Gp10_C"/>
    <property type="match status" value="1"/>
</dbReference>
<sequence length="156" mass="17280">MSTFINLLEIVYPVGTVYQSFNSNSPAAMFGGTWEQIEDQFLYNTTVSGSTGGSKTHDHHWFLGWLEWHGTHPSVENSDSTICFESSDGPYGVDGRTDYVIQRKKSQSIWSHSHAASLSSGTASKPASAMMGVRDNRVFSNAALYYLLLLEENCVK</sequence>
<evidence type="ECO:0000259" key="1">
    <source>
        <dbReference type="Pfam" id="PF21939"/>
    </source>
</evidence>
<dbReference type="InterPro" id="IPR053827">
    <property type="entry name" value="Gp10_C"/>
</dbReference>